<gene>
    <name evidence="3" type="ORF">Q7514_18645</name>
</gene>
<dbReference type="Gene3D" id="3.10.290.10">
    <property type="entry name" value="RNA-binding S4 domain"/>
    <property type="match status" value="1"/>
</dbReference>
<dbReference type="InterPro" id="IPR036986">
    <property type="entry name" value="S4_RNA-bd_sf"/>
</dbReference>
<dbReference type="PROSITE" id="PS50889">
    <property type="entry name" value="S4"/>
    <property type="match status" value="1"/>
</dbReference>
<dbReference type="Proteomes" id="UP001336020">
    <property type="component" value="Unassembled WGS sequence"/>
</dbReference>
<sequence length="91" mass="9570">MTVLMHYPATIEYMQALVPDSLFGFLQESGLATSGGEAAALLMEGAVCVNHLAVRNPRKRLQAGDVVAVSGSRVVAVFGAKPLALKKSTQL</sequence>
<feature type="domain" description="RNA-binding S4" evidence="2">
    <location>
        <begin position="20"/>
        <end position="80"/>
    </location>
</feature>
<dbReference type="SMART" id="SM00363">
    <property type="entry name" value="S4"/>
    <property type="match status" value="1"/>
</dbReference>
<protein>
    <submittedName>
        <fullName evidence="3">RNA-binding S4 domain-containing protein</fullName>
    </submittedName>
</protein>
<keyword evidence="1" id="KW-0694">RNA-binding</keyword>
<dbReference type="CDD" id="cd00165">
    <property type="entry name" value="S4"/>
    <property type="match status" value="1"/>
</dbReference>
<evidence type="ECO:0000313" key="3">
    <source>
        <dbReference type="EMBL" id="MEE2059539.1"/>
    </source>
</evidence>
<comment type="caution">
    <text evidence="3">The sequence shown here is derived from an EMBL/GenBank/DDBJ whole genome shotgun (WGS) entry which is preliminary data.</text>
</comment>
<dbReference type="EMBL" id="JAUTXY010000009">
    <property type="protein sequence ID" value="MEE2059539.1"/>
    <property type="molecule type" value="Genomic_DNA"/>
</dbReference>
<proteinExistence type="predicted"/>
<dbReference type="SUPFAM" id="SSF55174">
    <property type="entry name" value="Alpha-L RNA-binding motif"/>
    <property type="match status" value="1"/>
</dbReference>
<reference evidence="3 4" key="1">
    <citation type="submission" date="2023-07" db="EMBL/GenBank/DDBJ databases">
        <authorList>
            <person name="Girao M."/>
            <person name="Carvalho M.F."/>
        </authorList>
    </citation>
    <scope>NUCLEOTIDE SEQUENCE [LARGE SCALE GENOMIC DNA]</scope>
    <source>
        <strain evidence="3 4">YIM65754</strain>
    </source>
</reference>
<evidence type="ECO:0000256" key="1">
    <source>
        <dbReference type="PROSITE-ProRule" id="PRU00182"/>
    </source>
</evidence>
<dbReference type="RefSeq" id="WP_330134771.1">
    <property type="nucleotide sequence ID" value="NZ_JAUTXY010000009.1"/>
</dbReference>
<evidence type="ECO:0000313" key="4">
    <source>
        <dbReference type="Proteomes" id="UP001336020"/>
    </source>
</evidence>
<name>A0ABU7LDC7_9NOCA</name>
<evidence type="ECO:0000259" key="2">
    <source>
        <dbReference type="SMART" id="SM00363"/>
    </source>
</evidence>
<dbReference type="InterPro" id="IPR002942">
    <property type="entry name" value="S4_RNA-bd"/>
</dbReference>
<keyword evidence="4" id="KW-1185">Reference proteome</keyword>
<dbReference type="Pfam" id="PF13275">
    <property type="entry name" value="S4_2"/>
    <property type="match status" value="1"/>
</dbReference>
<organism evidence="3 4">
    <name type="scientific">Rhodococcus artemisiae</name>
    <dbReference type="NCBI Taxonomy" id="714159"/>
    <lineage>
        <taxon>Bacteria</taxon>
        <taxon>Bacillati</taxon>
        <taxon>Actinomycetota</taxon>
        <taxon>Actinomycetes</taxon>
        <taxon>Mycobacteriales</taxon>
        <taxon>Nocardiaceae</taxon>
        <taxon>Rhodococcus</taxon>
    </lineage>
</organism>
<accession>A0ABU7LDC7</accession>